<dbReference type="Proteomes" id="UP000823674">
    <property type="component" value="Chromosome A04"/>
</dbReference>
<evidence type="ECO:0000313" key="4">
    <source>
        <dbReference type="EMBL" id="KAG5401117.1"/>
    </source>
</evidence>
<name>A0ABQ7MQW7_BRACM</name>
<evidence type="ECO:0000256" key="1">
    <source>
        <dbReference type="ARBA" id="ARBA00008210"/>
    </source>
</evidence>
<dbReference type="PANTHER" id="PTHR33091">
    <property type="entry name" value="PROTEIN, PUTATIVE, EXPRESSED-RELATED"/>
    <property type="match status" value="1"/>
</dbReference>
<comment type="caution">
    <text evidence="4">The sequence shown here is derived from an EMBL/GenBank/DDBJ whole genome shotgun (WGS) entry which is preliminary data.</text>
</comment>
<protein>
    <submittedName>
        <fullName evidence="4">Uncharacterized protein</fullName>
    </submittedName>
</protein>
<gene>
    <name evidence="4" type="primary">A04p019660.1_BraROA</name>
    <name evidence="4" type="ORF">IGI04_015724</name>
</gene>
<dbReference type="EMBL" id="JADBGQ010000004">
    <property type="protein sequence ID" value="KAG5401117.1"/>
    <property type="molecule type" value="Genomic_DNA"/>
</dbReference>
<dbReference type="PANTHER" id="PTHR33091:SF83">
    <property type="entry name" value="SERINE PROTEASE INHIBITOR, POTATO INHIBITOR I-TYPE FAMILY PROTEIN-RELATED"/>
    <property type="match status" value="1"/>
</dbReference>
<dbReference type="Gene3D" id="3.30.10.10">
    <property type="entry name" value="Trypsin Inhibitor V, subunit A"/>
    <property type="match status" value="2"/>
</dbReference>
<dbReference type="PRINTS" id="PR00292">
    <property type="entry name" value="POTATOINHBTR"/>
</dbReference>
<dbReference type="InterPro" id="IPR036354">
    <property type="entry name" value="Prot_inh_pot1_sf"/>
</dbReference>
<dbReference type="Pfam" id="PF00280">
    <property type="entry name" value="potato_inhibit"/>
    <property type="match status" value="2"/>
</dbReference>
<organism evidence="4 5">
    <name type="scientific">Brassica rapa subsp. trilocularis</name>
    <dbReference type="NCBI Taxonomy" id="1813537"/>
    <lineage>
        <taxon>Eukaryota</taxon>
        <taxon>Viridiplantae</taxon>
        <taxon>Streptophyta</taxon>
        <taxon>Embryophyta</taxon>
        <taxon>Tracheophyta</taxon>
        <taxon>Spermatophyta</taxon>
        <taxon>Magnoliopsida</taxon>
        <taxon>eudicotyledons</taxon>
        <taxon>Gunneridae</taxon>
        <taxon>Pentapetalae</taxon>
        <taxon>rosids</taxon>
        <taxon>malvids</taxon>
        <taxon>Brassicales</taxon>
        <taxon>Brassicaceae</taxon>
        <taxon>Brassiceae</taxon>
        <taxon>Brassica</taxon>
    </lineage>
</organism>
<dbReference type="SUPFAM" id="SSF54654">
    <property type="entry name" value="CI-2 family of serine protease inhibitors"/>
    <property type="match status" value="2"/>
</dbReference>
<sequence>MSSECPGKTSWPELVGTNGDYAASVIERQNSRVNAVVILDGSPVTADFRCDRVWVRVDKEVEGIVVKTPTIVKTWPELVGTHGDDAASVIKRENPSFNVFVLLIGSIVTADLRENRVRVWVDTNRIVVRVPTTG</sequence>
<proteinExistence type="inferred from homology"/>
<keyword evidence="5" id="KW-1185">Reference proteome</keyword>
<accession>A0ABQ7MQW7</accession>
<keyword evidence="2" id="KW-0646">Protease inhibitor</keyword>
<dbReference type="InterPro" id="IPR000864">
    <property type="entry name" value="Prot_inh_pot1"/>
</dbReference>
<evidence type="ECO:0000256" key="3">
    <source>
        <dbReference type="ARBA" id="ARBA00022900"/>
    </source>
</evidence>
<comment type="similarity">
    <text evidence="1">Belongs to the protease inhibitor I13 (potato type I serine protease inhibitor) family.</text>
</comment>
<reference evidence="4 5" key="1">
    <citation type="submission" date="2021-03" db="EMBL/GenBank/DDBJ databases">
        <authorList>
            <person name="King G.J."/>
            <person name="Bancroft I."/>
            <person name="Baten A."/>
            <person name="Bloomfield J."/>
            <person name="Borpatragohain P."/>
            <person name="He Z."/>
            <person name="Irish N."/>
            <person name="Irwin J."/>
            <person name="Liu K."/>
            <person name="Mauleon R.P."/>
            <person name="Moore J."/>
            <person name="Morris R."/>
            <person name="Ostergaard L."/>
            <person name="Wang B."/>
            <person name="Wells R."/>
        </authorList>
    </citation>
    <scope>NUCLEOTIDE SEQUENCE [LARGE SCALE GENOMIC DNA]</scope>
    <source>
        <strain evidence="4">R-o-18</strain>
        <tissue evidence="4">Leaf</tissue>
    </source>
</reference>
<evidence type="ECO:0000313" key="5">
    <source>
        <dbReference type="Proteomes" id="UP000823674"/>
    </source>
</evidence>
<keyword evidence="3" id="KW-0722">Serine protease inhibitor</keyword>
<evidence type="ECO:0000256" key="2">
    <source>
        <dbReference type="ARBA" id="ARBA00022690"/>
    </source>
</evidence>
<dbReference type="PROSITE" id="PS00285">
    <property type="entry name" value="POTATO_INHIBITOR"/>
    <property type="match status" value="2"/>
</dbReference>